<dbReference type="RefSeq" id="WP_068772574.1">
    <property type="nucleotide sequence ID" value="NZ_CP109796.1"/>
</dbReference>
<evidence type="ECO:0000313" key="2">
    <source>
        <dbReference type="Proteomes" id="UP000078486"/>
    </source>
</evidence>
<dbReference type="STRING" id="1184151.AW736_22660"/>
<evidence type="ECO:0000313" key="1">
    <source>
        <dbReference type="EMBL" id="OAM87497.1"/>
    </source>
</evidence>
<gene>
    <name evidence="1" type="ORF">AW736_22660</name>
</gene>
<dbReference type="AlphaFoldDB" id="A0A178IEB3"/>
<keyword evidence="2" id="KW-1185">Reference proteome</keyword>
<dbReference type="Proteomes" id="UP000078486">
    <property type="component" value="Unassembled WGS sequence"/>
</dbReference>
<name>A0A178IEB3_9BACT</name>
<comment type="caution">
    <text evidence="1">The sequence shown here is derived from an EMBL/GenBank/DDBJ whole genome shotgun (WGS) entry which is preliminary data.</text>
</comment>
<protein>
    <submittedName>
        <fullName evidence="1">Uncharacterized protein</fullName>
    </submittedName>
</protein>
<organism evidence="1 2">
    <name type="scientific">Termitidicoccus mucosus</name>
    <dbReference type="NCBI Taxonomy" id="1184151"/>
    <lineage>
        <taxon>Bacteria</taxon>
        <taxon>Pseudomonadati</taxon>
        <taxon>Verrucomicrobiota</taxon>
        <taxon>Opitutia</taxon>
        <taxon>Opitutales</taxon>
        <taxon>Opitutaceae</taxon>
        <taxon>Termitidicoccus</taxon>
    </lineage>
</organism>
<reference evidence="1 2" key="1">
    <citation type="submission" date="2016-01" db="EMBL/GenBank/DDBJ databases">
        <title>High potential of lignocellulose degradation of a new Verrucomicrobia species.</title>
        <authorList>
            <person name="Wang Y."/>
            <person name="Shi Y."/>
            <person name="Qiu Z."/>
            <person name="Liu S."/>
            <person name="Yang H."/>
        </authorList>
    </citation>
    <scope>NUCLEOTIDE SEQUENCE [LARGE SCALE GENOMIC DNA]</scope>
    <source>
        <strain evidence="1 2">TSB47</strain>
    </source>
</reference>
<accession>A0A178IEB3</accession>
<sequence>MNNFDYIAEARAIREALPDDLSAWKSRIDDAIASGATGTEILMALRWEMNELIKTDVKISTNLAQRVKDYIYAANKLLG</sequence>
<dbReference type="EMBL" id="LRRQ01000170">
    <property type="protein sequence ID" value="OAM87497.1"/>
    <property type="molecule type" value="Genomic_DNA"/>
</dbReference>
<proteinExistence type="predicted"/>